<dbReference type="InterPro" id="IPR001509">
    <property type="entry name" value="Epimerase_deHydtase"/>
</dbReference>
<dbReference type="PANTHER" id="PTHR43725">
    <property type="entry name" value="UDP-GLUCOSE 4-EPIMERASE"/>
    <property type="match status" value="1"/>
</dbReference>
<gene>
    <name evidence="3" type="ORF">Cvel_13019</name>
</gene>
<dbReference type="Gene3D" id="3.40.50.720">
    <property type="entry name" value="NAD(P)-binding Rossmann-like Domain"/>
    <property type="match status" value="1"/>
</dbReference>
<dbReference type="GO" id="GO:0003978">
    <property type="term" value="F:UDP-glucose 4-epimerase activity"/>
    <property type="evidence" value="ECO:0007669"/>
    <property type="project" value="TreeGrafter"/>
</dbReference>
<feature type="domain" description="NAD-dependent epimerase/dehydratase" evidence="2">
    <location>
        <begin position="60"/>
        <end position="267"/>
    </location>
</feature>
<dbReference type="PANTHER" id="PTHR43725:SF6">
    <property type="entry name" value="CHLOROPLAST STEM-LOOP BINDING PROTEIN OF 41 KDA A, CHLOROPLASTIC"/>
    <property type="match status" value="1"/>
</dbReference>
<proteinExistence type="predicted"/>
<dbReference type="Pfam" id="PF01370">
    <property type="entry name" value="Epimerase"/>
    <property type="match status" value="1"/>
</dbReference>
<evidence type="ECO:0000256" key="1">
    <source>
        <dbReference type="SAM" id="SignalP"/>
    </source>
</evidence>
<sequence>MTRRLASLCVLLHAVSCGAFLLKDGAWLVGARRSPRLSALSPRSSLEMSGNALILQNKGGGHGEIGFHLAKLLNSKGIGVTILNDGGSPISKTPFNMYDQLSNTEVIWTDLSSADVPSLLSGKTFDYVFDNVSKNEAGAKTVADLAKQWGVKNYVYVSSGGMYKGGVEMPMEEGDPVKETGQLEVEKYADSIGLPWSSFRPQYIYGPFTNKRDYLDFFFHRVANDAPIPIPGQPSTCTTLTHVEDVASMLAAVIGNPNAPKQVFNCATDRYTTYEGVVKLAAKALGKDPAEAAKRIVVYDAKSLGFDVPKGAFPFRPTHFFVSPEKAKLKLGWKPAHKLEDDVVWYADTYKTSAKPFDDSLDKQILAAVGK</sequence>
<accession>A0A0G4IC15</accession>
<dbReference type="InterPro" id="IPR036291">
    <property type="entry name" value="NAD(P)-bd_dom_sf"/>
</dbReference>
<dbReference type="VEuPathDB" id="CryptoDB:Cvel_13019"/>
<keyword evidence="1" id="KW-0732">Signal</keyword>
<evidence type="ECO:0000313" key="3">
    <source>
        <dbReference type="EMBL" id="CEM54754.1"/>
    </source>
</evidence>
<dbReference type="GO" id="GO:0005996">
    <property type="term" value="P:monosaccharide metabolic process"/>
    <property type="evidence" value="ECO:0007669"/>
    <property type="project" value="TreeGrafter"/>
</dbReference>
<feature type="signal peptide" evidence="1">
    <location>
        <begin position="1"/>
        <end position="17"/>
    </location>
</feature>
<organism evidence="3">
    <name type="scientific">Chromera velia CCMP2878</name>
    <dbReference type="NCBI Taxonomy" id="1169474"/>
    <lineage>
        <taxon>Eukaryota</taxon>
        <taxon>Sar</taxon>
        <taxon>Alveolata</taxon>
        <taxon>Colpodellida</taxon>
        <taxon>Chromeraceae</taxon>
        <taxon>Chromera</taxon>
    </lineage>
</organism>
<reference evidence="3" key="1">
    <citation type="submission" date="2014-11" db="EMBL/GenBank/DDBJ databases">
        <authorList>
            <person name="Otto D Thomas"/>
            <person name="Naeem Raeece"/>
        </authorList>
    </citation>
    <scope>NUCLEOTIDE SEQUENCE</scope>
</reference>
<dbReference type="GO" id="GO:0005829">
    <property type="term" value="C:cytosol"/>
    <property type="evidence" value="ECO:0007669"/>
    <property type="project" value="TreeGrafter"/>
</dbReference>
<dbReference type="EMBL" id="CDMZ01005814">
    <property type="protein sequence ID" value="CEM54754.1"/>
    <property type="molecule type" value="Genomic_DNA"/>
</dbReference>
<dbReference type="AlphaFoldDB" id="A0A0G4IC15"/>
<protein>
    <recommendedName>
        <fullName evidence="2">NAD-dependent epimerase/dehydratase domain-containing protein</fullName>
    </recommendedName>
</protein>
<dbReference type="SUPFAM" id="SSF51735">
    <property type="entry name" value="NAD(P)-binding Rossmann-fold domains"/>
    <property type="match status" value="1"/>
</dbReference>
<name>A0A0G4IC15_9ALVE</name>
<feature type="chain" id="PRO_5005192603" description="NAD-dependent epimerase/dehydratase domain-containing protein" evidence="1">
    <location>
        <begin position="18"/>
        <end position="371"/>
    </location>
</feature>
<evidence type="ECO:0000259" key="2">
    <source>
        <dbReference type="Pfam" id="PF01370"/>
    </source>
</evidence>
<dbReference type="PhylomeDB" id="A0A0G4IC15"/>